<evidence type="ECO:0000313" key="3">
    <source>
        <dbReference type="Proteomes" id="UP001500194"/>
    </source>
</evidence>
<proteinExistence type="predicted"/>
<keyword evidence="1" id="KW-1133">Transmembrane helix</keyword>
<dbReference type="RefSeq" id="WP_227259736.1">
    <property type="nucleotide sequence ID" value="NZ_BAAADU010000002.1"/>
</dbReference>
<dbReference type="Proteomes" id="UP001500194">
    <property type="component" value="Unassembled WGS sequence"/>
</dbReference>
<reference evidence="2 3" key="1">
    <citation type="journal article" date="2019" name="Int. J. Syst. Evol. Microbiol.">
        <title>The Global Catalogue of Microorganisms (GCM) 10K type strain sequencing project: providing services to taxonomists for standard genome sequencing and annotation.</title>
        <authorList>
            <consortium name="The Broad Institute Genomics Platform"/>
            <consortium name="The Broad Institute Genome Sequencing Center for Infectious Disease"/>
            <person name="Wu L."/>
            <person name="Ma J."/>
        </authorList>
    </citation>
    <scope>NUCLEOTIDE SEQUENCE [LARGE SCALE GENOMIC DNA]</scope>
    <source>
        <strain evidence="2 3">JCM 16327</strain>
    </source>
</reference>
<accession>A0AAV3T382</accession>
<feature type="transmembrane region" description="Helical" evidence="1">
    <location>
        <begin position="97"/>
        <end position="123"/>
    </location>
</feature>
<comment type="caution">
    <text evidence="2">The sequence shown here is derived from an EMBL/GenBank/DDBJ whole genome shotgun (WGS) entry which is preliminary data.</text>
</comment>
<sequence>MAFTSLRALLFGPTPERTRRWSLLVALVFAGSLLYFAAVNAFTGYEWPVHLALVVAQAYATGALVVSWGVAFAAVCGLVLNYGGIGVTGALPSLPRLLGLALVAGCLAALTVGTLGFAVGATLRRVSGYRFEPLSPR</sequence>
<keyword evidence="3" id="KW-1185">Reference proteome</keyword>
<protein>
    <submittedName>
        <fullName evidence="2">Uncharacterized protein</fullName>
    </submittedName>
</protein>
<name>A0AAV3T382_9EURY</name>
<dbReference type="AlphaFoldDB" id="A0AAV3T382"/>
<feature type="transmembrane region" description="Helical" evidence="1">
    <location>
        <begin position="21"/>
        <end position="42"/>
    </location>
</feature>
<keyword evidence="1" id="KW-0812">Transmembrane</keyword>
<feature type="transmembrane region" description="Helical" evidence="1">
    <location>
        <begin position="62"/>
        <end position="85"/>
    </location>
</feature>
<evidence type="ECO:0000313" key="2">
    <source>
        <dbReference type="EMBL" id="GAA0657265.1"/>
    </source>
</evidence>
<organism evidence="2 3">
    <name type="scientific">Salarchaeum japonicum</name>
    <dbReference type="NCBI Taxonomy" id="555573"/>
    <lineage>
        <taxon>Archaea</taxon>
        <taxon>Methanobacteriati</taxon>
        <taxon>Methanobacteriota</taxon>
        <taxon>Stenosarchaea group</taxon>
        <taxon>Halobacteria</taxon>
        <taxon>Halobacteriales</taxon>
        <taxon>Halobacteriaceae</taxon>
    </lineage>
</organism>
<gene>
    <name evidence="2" type="ORF">GCM10009019_21720</name>
</gene>
<keyword evidence="1" id="KW-0472">Membrane</keyword>
<dbReference type="GeneID" id="68573147"/>
<dbReference type="EMBL" id="BAAADU010000002">
    <property type="protein sequence ID" value="GAA0657265.1"/>
    <property type="molecule type" value="Genomic_DNA"/>
</dbReference>
<evidence type="ECO:0000256" key="1">
    <source>
        <dbReference type="SAM" id="Phobius"/>
    </source>
</evidence>